<dbReference type="SUPFAM" id="SSF53697">
    <property type="entry name" value="SIS domain"/>
    <property type="match status" value="1"/>
</dbReference>
<dbReference type="GO" id="GO:0006096">
    <property type="term" value="P:glycolytic process"/>
    <property type="evidence" value="ECO:0007669"/>
    <property type="project" value="UniProtKB-UniPathway"/>
</dbReference>
<dbReference type="InterPro" id="IPR001672">
    <property type="entry name" value="G6P_Isomerase"/>
</dbReference>
<proteinExistence type="inferred from homology"/>
<accession>A0A7V3YFR9</accession>
<dbReference type="PANTHER" id="PTHR11469:SF1">
    <property type="entry name" value="GLUCOSE-6-PHOSPHATE ISOMERASE"/>
    <property type="match status" value="1"/>
</dbReference>
<dbReference type="GO" id="GO:0048029">
    <property type="term" value="F:monosaccharide binding"/>
    <property type="evidence" value="ECO:0007669"/>
    <property type="project" value="TreeGrafter"/>
</dbReference>
<dbReference type="GO" id="GO:0006094">
    <property type="term" value="P:gluconeogenesis"/>
    <property type="evidence" value="ECO:0007669"/>
    <property type="project" value="UniProtKB-KW"/>
</dbReference>
<comment type="similarity">
    <text evidence="4">Belongs to the GPI family.</text>
</comment>
<comment type="catalytic activity">
    <reaction evidence="4">
        <text>alpha-D-glucose 6-phosphate = beta-D-fructose 6-phosphate</text>
        <dbReference type="Rhea" id="RHEA:11816"/>
        <dbReference type="ChEBI" id="CHEBI:57634"/>
        <dbReference type="ChEBI" id="CHEBI:58225"/>
        <dbReference type="EC" id="5.3.1.9"/>
    </reaction>
</comment>
<protein>
    <recommendedName>
        <fullName evidence="4">Glucose-6-phosphate isomerase</fullName>
        <ecNumber evidence="4">5.3.1.9</ecNumber>
    </recommendedName>
</protein>
<keyword evidence="3 4" id="KW-0413">Isomerase</keyword>
<dbReference type="EMBL" id="DTFV01000045">
    <property type="protein sequence ID" value="HGI30293.1"/>
    <property type="molecule type" value="Genomic_DNA"/>
</dbReference>
<dbReference type="EC" id="5.3.1.9" evidence="4"/>
<evidence type="ECO:0000256" key="4">
    <source>
        <dbReference type="RuleBase" id="RU000612"/>
    </source>
</evidence>
<organism evidence="5">
    <name type="scientific">Candidatus Caldatribacterium californiense</name>
    <dbReference type="NCBI Taxonomy" id="1454726"/>
    <lineage>
        <taxon>Bacteria</taxon>
        <taxon>Pseudomonadati</taxon>
        <taxon>Atribacterota</taxon>
        <taxon>Atribacteria</taxon>
        <taxon>Atribacterales</taxon>
        <taxon>Candidatus Caldatribacteriaceae</taxon>
        <taxon>Candidatus Caldatribacterium</taxon>
    </lineage>
</organism>
<keyword evidence="2 4" id="KW-0324">Glycolysis</keyword>
<dbReference type="GO" id="GO:0004347">
    <property type="term" value="F:glucose-6-phosphate isomerase activity"/>
    <property type="evidence" value="ECO:0007669"/>
    <property type="project" value="UniProtKB-EC"/>
</dbReference>
<name>A0A7V3YFR9_9BACT</name>
<dbReference type="InterPro" id="IPR046348">
    <property type="entry name" value="SIS_dom_sf"/>
</dbReference>
<reference evidence="5" key="1">
    <citation type="journal article" date="2020" name="mSystems">
        <title>Genome- and Community-Level Interaction Insights into Carbon Utilization and Element Cycling Functions of Hydrothermarchaeota in Hydrothermal Sediment.</title>
        <authorList>
            <person name="Zhou Z."/>
            <person name="Liu Y."/>
            <person name="Xu W."/>
            <person name="Pan J."/>
            <person name="Luo Z.H."/>
            <person name="Li M."/>
        </authorList>
    </citation>
    <scope>NUCLEOTIDE SEQUENCE [LARGE SCALE GENOMIC DNA]</scope>
    <source>
        <strain evidence="5">SpSt-747</strain>
    </source>
</reference>
<evidence type="ECO:0000256" key="2">
    <source>
        <dbReference type="ARBA" id="ARBA00023152"/>
    </source>
</evidence>
<dbReference type="AlphaFoldDB" id="A0A7V3YFR9"/>
<comment type="caution">
    <text evidence="5">The sequence shown here is derived from an EMBL/GenBank/DDBJ whole genome shotgun (WGS) entry which is preliminary data.</text>
</comment>
<evidence type="ECO:0000256" key="1">
    <source>
        <dbReference type="ARBA" id="ARBA00022432"/>
    </source>
</evidence>
<dbReference type="Gene3D" id="3.40.50.10490">
    <property type="entry name" value="Glucose-6-phosphate isomerase like protein, domain 1"/>
    <property type="match status" value="3"/>
</dbReference>
<dbReference type="PANTHER" id="PTHR11469">
    <property type="entry name" value="GLUCOSE-6-PHOSPHATE ISOMERASE"/>
    <property type="match status" value="1"/>
</dbReference>
<dbReference type="UniPathway" id="UPA00109">
    <property type="reaction ID" value="UER00181"/>
</dbReference>
<sequence>MRGWKLFLGDYESAFQQCLEELARERVLLRLWQKDHTLWSENPEEIVNRLDWLEAPCRMQGMVRTLEAFAKSVREASFTKAVLLGMGGSSLAPLMFSQMFQKAPESLDVEVLDSTDPEVIRSFAEKGDPRTTLYIVSTKSGTTLETLVLFRYFFTLLCTMREEEPGRNFVAITDPGSPLIAEARSHRFREIFENNPNIGGRYSIFSFFGLLPAALLGIDLDRLLEEARKAMECSFPDREIPDNPGAVLGAFLGGLHRRGCDKIVLLFTSPALETFGLWLEQLLAESTGKMGRAILPVVEREWRVYPRQDVGYVVFFAREEQLPRTFLNALEGEGRPYLAIPFETPYNLGQHAYFFELATALAGYFLRLNPFDQPDVESTKRFTREMLRNPQELLPEHLPQDREVRFLSEGATLSLKDALDDFLGKLHRDGYLAIQAFTPYDLPLEKELQALGKILKEEYGQVVTLGYGPRYLHSTGQLHKGDGGRGSFLQIITESDEDLPIPDRPGDTKSSLGFGMLKMAQALADRRALREKGRNVLTLIVPARKAPETLVRIREILRKG</sequence>
<dbReference type="GO" id="GO:0051156">
    <property type="term" value="P:glucose 6-phosphate metabolic process"/>
    <property type="evidence" value="ECO:0007669"/>
    <property type="project" value="TreeGrafter"/>
</dbReference>
<comment type="pathway">
    <text evidence="4">Carbohydrate degradation; glycolysis; D-glyceraldehyde 3-phosphate and glycerone phosphate from D-glucose: step 2/4.</text>
</comment>
<gene>
    <name evidence="5" type="ORF">ENV30_03130</name>
</gene>
<evidence type="ECO:0000313" key="5">
    <source>
        <dbReference type="EMBL" id="HGI30293.1"/>
    </source>
</evidence>
<keyword evidence="1 4" id="KW-0312">Gluconeogenesis</keyword>
<evidence type="ECO:0000256" key="3">
    <source>
        <dbReference type="ARBA" id="ARBA00023235"/>
    </source>
</evidence>
<dbReference type="PROSITE" id="PS51463">
    <property type="entry name" value="P_GLUCOSE_ISOMERASE_3"/>
    <property type="match status" value="1"/>
</dbReference>
<dbReference type="Pfam" id="PF00342">
    <property type="entry name" value="PGI"/>
    <property type="match status" value="1"/>
</dbReference>
<dbReference type="GO" id="GO:0005829">
    <property type="term" value="C:cytosol"/>
    <property type="evidence" value="ECO:0007669"/>
    <property type="project" value="TreeGrafter"/>
</dbReference>
<dbReference type="GO" id="GO:0097367">
    <property type="term" value="F:carbohydrate derivative binding"/>
    <property type="evidence" value="ECO:0007669"/>
    <property type="project" value="InterPro"/>
</dbReference>
<dbReference type="PRINTS" id="PR00662">
    <property type="entry name" value="G6PISOMERASE"/>
</dbReference>